<name>A0A9D1J9J8_9FIRM</name>
<dbReference type="InterPro" id="IPR050095">
    <property type="entry name" value="ECF_ABC_transporter_ATP-bd"/>
</dbReference>
<dbReference type="InterPro" id="IPR030947">
    <property type="entry name" value="EcfA_1"/>
</dbReference>
<evidence type="ECO:0000256" key="2">
    <source>
        <dbReference type="ARBA" id="ARBA00005417"/>
    </source>
</evidence>
<sequence length="620" mass="68182">MSQLQTAENTPPQEDFTALSFNNVKYSYADNQSPAVNGVTFSVKKGEFVSVIGHNGSGKSTLARLACGLLEADEGEINVLGLDLSDRKNIFEARRHTGIVFQNPDNQMVASIVEDDIAFGPENLGVEREEIGRRIEWALDAVGMTQFRHSTPTRLSGGQKQRIAVAGVLAIRPDILILDESTAMLDPRGRREVIEVVRRLNKEDGMTILLITHFMEEALLADRTIVMNRGEIVMQGEPQKIFENGEALLTYNLTLPEITQIADRLRSGGIDTPPCLHPEELARSIAQCASDRGLTSLTSPRLSADSGEKRGAWDIDIKNLIYTYSAKSPFSARALDGVNLHIGDGEFFGIIGHTGSGKSTLIQHLNALIKLPQANKKYKPKKLKKGQTPPTMPELTVGDYNLADKKCNFLSLRADVGMVFQYPEYQLFAESVFEDVAFGLKNFFKDLSEDEVKERVNSALAAVGLDPAEVGDKSPFDLSGGQKRRVAIAGVIVTRPKILVLDEPAAGLDPLGKKEIMELLHKLHAEWCRTVIIVSHDMDEIACNCTRACVVSDGKIFDCAAPHELFARYDELISLGLDVPLTAKICRELKKYCIDIDCDFTPESFADAVICLFEGGESRA</sequence>
<evidence type="ECO:0000259" key="9">
    <source>
        <dbReference type="PROSITE" id="PS50893"/>
    </source>
</evidence>
<reference evidence="10" key="1">
    <citation type="submission" date="2020-10" db="EMBL/GenBank/DDBJ databases">
        <authorList>
            <person name="Gilroy R."/>
        </authorList>
    </citation>
    <scope>NUCLEOTIDE SEQUENCE</scope>
    <source>
        <strain evidence="10">ChiW16-3235</strain>
    </source>
</reference>
<evidence type="ECO:0000313" key="10">
    <source>
        <dbReference type="EMBL" id="HIR67431.1"/>
    </source>
</evidence>
<dbReference type="GO" id="GO:0043190">
    <property type="term" value="C:ATP-binding cassette (ABC) transporter complex"/>
    <property type="evidence" value="ECO:0007669"/>
    <property type="project" value="TreeGrafter"/>
</dbReference>
<keyword evidence="7" id="KW-1278">Translocase</keyword>
<comment type="subcellular location">
    <subcellularLocation>
        <location evidence="1">Cell membrane</location>
        <topology evidence="1">Peripheral membrane protein</topology>
    </subcellularLocation>
</comment>
<gene>
    <name evidence="10" type="ORF">IAB94_05245</name>
</gene>
<comment type="similarity">
    <text evidence="2">Belongs to the ABC transporter superfamily.</text>
</comment>
<dbReference type="CDD" id="cd03225">
    <property type="entry name" value="ABC_cobalt_CbiO_domain1"/>
    <property type="match status" value="2"/>
</dbReference>
<dbReference type="GO" id="GO:0042626">
    <property type="term" value="F:ATPase-coupled transmembrane transporter activity"/>
    <property type="evidence" value="ECO:0007669"/>
    <property type="project" value="TreeGrafter"/>
</dbReference>
<dbReference type="NCBIfam" id="TIGR04520">
    <property type="entry name" value="ECF_ATPase_1"/>
    <property type="match status" value="1"/>
</dbReference>
<evidence type="ECO:0000256" key="7">
    <source>
        <dbReference type="ARBA" id="ARBA00022967"/>
    </source>
</evidence>
<dbReference type="InterPro" id="IPR015856">
    <property type="entry name" value="ABC_transpr_CbiO/EcfA_su"/>
</dbReference>
<feature type="domain" description="ABC transporter" evidence="9">
    <location>
        <begin position="315"/>
        <end position="578"/>
    </location>
</feature>
<keyword evidence="4" id="KW-1003">Cell membrane</keyword>
<dbReference type="GO" id="GO:0005524">
    <property type="term" value="F:ATP binding"/>
    <property type="evidence" value="ECO:0007669"/>
    <property type="project" value="UniProtKB-KW"/>
</dbReference>
<dbReference type="Proteomes" id="UP000823913">
    <property type="component" value="Unassembled WGS sequence"/>
</dbReference>
<proteinExistence type="inferred from homology"/>
<evidence type="ECO:0000313" key="11">
    <source>
        <dbReference type="Proteomes" id="UP000823913"/>
    </source>
</evidence>
<dbReference type="Pfam" id="PF00005">
    <property type="entry name" value="ABC_tran"/>
    <property type="match status" value="2"/>
</dbReference>
<dbReference type="Gene3D" id="3.40.50.300">
    <property type="entry name" value="P-loop containing nucleotide triphosphate hydrolases"/>
    <property type="match status" value="2"/>
</dbReference>
<dbReference type="NCBIfam" id="NF010167">
    <property type="entry name" value="PRK13648.1"/>
    <property type="match status" value="3"/>
</dbReference>
<dbReference type="SMART" id="SM00382">
    <property type="entry name" value="AAA"/>
    <property type="match status" value="2"/>
</dbReference>
<dbReference type="PROSITE" id="PS50893">
    <property type="entry name" value="ABC_TRANSPORTER_2"/>
    <property type="match status" value="2"/>
</dbReference>
<protein>
    <submittedName>
        <fullName evidence="10">Energy-coupling factor transporter ATPase</fullName>
    </submittedName>
</protein>
<evidence type="ECO:0000256" key="8">
    <source>
        <dbReference type="ARBA" id="ARBA00023136"/>
    </source>
</evidence>
<reference evidence="10" key="2">
    <citation type="journal article" date="2021" name="PeerJ">
        <title>Extensive microbial diversity within the chicken gut microbiome revealed by metagenomics and culture.</title>
        <authorList>
            <person name="Gilroy R."/>
            <person name="Ravi A."/>
            <person name="Getino M."/>
            <person name="Pursley I."/>
            <person name="Horton D.L."/>
            <person name="Alikhan N.F."/>
            <person name="Baker D."/>
            <person name="Gharbi K."/>
            <person name="Hall N."/>
            <person name="Watson M."/>
            <person name="Adriaenssens E.M."/>
            <person name="Foster-Nyarko E."/>
            <person name="Jarju S."/>
            <person name="Secka A."/>
            <person name="Antonio M."/>
            <person name="Oren A."/>
            <person name="Chaudhuri R.R."/>
            <person name="La Ragione R."/>
            <person name="Hildebrand F."/>
            <person name="Pallen M.J."/>
        </authorList>
    </citation>
    <scope>NUCLEOTIDE SEQUENCE</scope>
    <source>
        <strain evidence="10">ChiW16-3235</strain>
    </source>
</reference>
<feature type="domain" description="ABC transporter" evidence="9">
    <location>
        <begin position="19"/>
        <end position="254"/>
    </location>
</feature>
<evidence type="ECO:0000256" key="5">
    <source>
        <dbReference type="ARBA" id="ARBA00022741"/>
    </source>
</evidence>
<evidence type="ECO:0000256" key="1">
    <source>
        <dbReference type="ARBA" id="ARBA00004202"/>
    </source>
</evidence>
<comment type="caution">
    <text evidence="10">The sequence shown here is derived from an EMBL/GenBank/DDBJ whole genome shotgun (WGS) entry which is preliminary data.</text>
</comment>
<dbReference type="AlphaFoldDB" id="A0A9D1J9J8"/>
<evidence type="ECO:0000256" key="4">
    <source>
        <dbReference type="ARBA" id="ARBA00022475"/>
    </source>
</evidence>
<evidence type="ECO:0000256" key="3">
    <source>
        <dbReference type="ARBA" id="ARBA00022448"/>
    </source>
</evidence>
<dbReference type="InterPro" id="IPR003439">
    <property type="entry name" value="ABC_transporter-like_ATP-bd"/>
</dbReference>
<evidence type="ECO:0000256" key="6">
    <source>
        <dbReference type="ARBA" id="ARBA00022840"/>
    </source>
</evidence>
<accession>A0A9D1J9J8</accession>
<organism evidence="10 11">
    <name type="scientific">Candidatus Coproplasma avicola</name>
    <dbReference type="NCBI Taxonomy" id="2840744"/>
    <lineage>
        <taxon>Bacteria</taxon>
        <taxon>Bacillati</taxon>
        <taxon>Bacillota</taxon>
        <taxon>Clostridia</taxon>
        <taxon>Eubacteriales</taxon>
        <taxon>Candidatus Coproplasma</taxon>
    </lineage>
</organism>
<keyword evidence="6" id="KW-0067">ATP-binding</keyword>
<dbReference type="SUPFAM" id="SSF52540">
    <property type="entry name" value="P-loop containing nucleoside triphosphate hydrolases"/>
    <property type="match status" value="2"/>
</dbReference>
<keyword evidence="5" id="KW-0547">Nucleotide-binding</keyword>
<dbReference type="PANTHER" id="PTHR43553:SF24">
    <property type="entry name" value="ENERGY-COUPLING FACTOR TRANSPORTER ATP-BINDING PROTEIN ECFA1"/>
    <property type="match status" value="1"/>
</dbReference>
<dbReference type="PROSITE" id="PS00211">
    <property type="entry name" value="ABC_TRANSPORTER_1"/>
    <property type="match status" value="2"/>
</dbReference>
<keyword evidence="3" id="KW-0813">Transport</keyword>
<dbReference type="GO" id="GO:0016887">
    <property type="term" value="F:ATP hydrolysis activity"/>
    <property type="evidence" value="ECO:0007669"/>
    <property type="project" value="InterPro"/>
</dbReference>
<dbReference type="PANTHER" id="PTHR43553">
    <property type="entry name" value="HEAVY METAL TRANSPORTER"/>
    <property type="match status" value="1"/>
</dbReference>
<dbReference type="EMBL" id="DVHK01000109">
    <property type="protein sequence ID" value="HIR67431.1"/>
    <property type="molecule type" value="Genomic_DNA"/>
</dbReference>
<dbReference type="FunFam" id="3.40.50.300:FF:000224">
    <property type="entry name" value="Energy-coupling factor transporter ATP-binding protein EcfA"/>
    <property type="match status" value="2"/>
</dbReference>
<keyword evidence="8" id="KW-0472">Membrane</keyword>
<dbReference type="InterPro" id="IPR003593">
    <property type="entry name" value="AAA+_ATPase"/>
</dbReference>
<dbReference type="InterPro" id="IPR017871">
    <property type="entry name" value="ABC_transporter-like_CS"/>
</dbReference>
<dbReference type="InterPro" id="IPR027417">
    <property type="entry name" value="P-loop_NTPase"/>
</dbReference>